<feature type="region of interest" description="Disordered" evidence="1">
    <location>
        <begin position="86"/>
        <end position="106"/>
    </location>
</feature>
<gene>
    <name evidence="2" type="ORF">LY89DRAFT_692545</name>
</gene>
<dbReference type="AlphaFoldDB" id="A0A132B1P1"/>
<dbReference type="KEGG" id="psco:LY89DRAFT_692545"/>
<accession>A0A132B1P1</accession>
<organism evidence="2 3">
    <name type="scientific">Mollisia scopiformis</name>
    <name type="common">Conifer needle endophyte fungus</name>
    <name type="synonym">Phialocephala scopiformis</name>
    <dbReference type="NCBI Taxonomy" id="149040"/>
    <lineage>
        <taxon>Eukaryota</taxon>
        <taxon>Fungi</taxon>
        <taxon>Dikarya</taxon>
        <taxon>Ascomycota</taxon>
        <taxon>Pezizomycotina</taxon>
        <taxon>Leotiomycetes</taxon>
        <taxon>Helotiales</taxon>
        <taxon>Mollisiaceae</taxon>
        <taxon>Mollisia</taxon>
    </lineage>
</organism>
<dbReference type="GeneID" id="28826285"/>
<evidence type="ECO:0000256" key="1">
    <source>
        <dbReference type="SAM" id="MobiDB-lite"/>
    </source>
</evidence>
<feature type="compositionally biased region" description="Basic and acidic residues" evidence="1">
    <location>
        <begin position="86"/>
        <end position="95"/>
    </location>
</feature>
<dbReference type="OrthoDB" id="626167at2759"/>
<dbReference type="Gene3D" id="1.25.40.10">
    <property type="entry name" value="Tetratricopeptide repeat domain"/>
    <property type="match status" value="1"/>
</dbReference>
<dbReference type="InterPro" id="IPR011990">
    <property type="entry name" value="TPR-like_helical_dom_sf"/>
</dbReference>
<keyword evidence="3" id="KW-1185">Reference proteome</keyword>
<dbReference type="EMBL" id="KQ947448">
    <property type="protein sequence ID" value="KUJ06292.1"/>
    <property type="molecule type" value="Genomic_DNA"/>
</dbReference>
<name>A0A132B1P1_MOLSC</name>
<evidence type="ECO:0000313" key="2">
    <source>
        <dbReference type="EMBL" id="KUJ06292.1"/>
    </source>
</evidence>
<dbReference type="STRING" id="149040.A0A132B1P1"/>
<evidence type="ECO:0000313" key="3">
    <source>
        <dbReference type="Proteomes" id="UP000070700"/>
    </source>
</evidence>
<dbReference type="Proteomes" id="UP000070700">
    <property type="component" value="Unassembled WGS sequence"/>
</dbReference>
<proteinExistence type="predicted"/>
<protein>
    <submittedName>
        <fullName evidence="2">Uncharacterized protein</fullName>
    </submittedName>
</protein>
<dbReference type="RefSeq" id="XP_018060647.1">
    <property type="nucleotide sequence ID" value="XM_018216559.1"/>
</dbReference>
<feature type="compositionally biased region" description="Basic residues" evidence="1">
    <location>
        <begin position="96"/>
        <end position="106"/>
    </location>
</feature>
<reference evidence="2 3" key="1">
    <citation type="submission" date="2015-10" db="EMBL/GenBank/DDBJ databases">
        <title>Full genome of DAOMC 229536 Phialocephala scopiformis, a fungal endophyte of spruce producing the potent anti-insectan compound rugulosin.</title>
        <authorList>
            <consortium name="DOE Joint Genome Institute"/>
            <person name="Walker A.K."/>
            <person name="Frasz S.L."/>
            <person name="Seifert K.A."/>
            <person name="Miller J.D."/>
            <person name="Mondo S.J."/>
            <person name="Labutti K."/>
            <person name="Lipzen A."/>
            <person name="Dockter R."/>
            <person name="Kennedy M."/>
            <person name="Grigoriev I.V."/>
            <person name="Spatafora J.W."/>
        </authorList>
    </citation>
    <scope>NUCLEOTIDE SEQUENCE [LARGE SCALE GENOMIC DNA]</scope>
    <source>
        <strain evidence="2 3">CBS 120377</strain>
    </source>
</reference>
<dbReference type="InParanoid" id="A0A132B1P1"/>
<sequence>MFNRALQGYEHALGPKLLPSYLLALDTKFAFGDLFSQTGRKDLANVMYSRALAGYITVQGPSSKRCKQLKDRLQALQIAFAESKVGQDEFTEPRAAKSRPFKQKLR</sequence>